<feature type="transmembrane region" description="Helical" evidence="1">
    <location>
        <begin position="7"/>
        <end position="25"/>
    </location>
</feature>
<sequence>MENYRNYNYDILRCIALLSIILAHVSPPNFIFQLRNFDVVLIVFISGVVYNESNHGYLKQTFSRILRLVIPVWVFFSLYYLTCYFMLDKIFTLKQYILTYTMISGIGFVWIFRVFISIAILLPIFINMERRGNFYIIFILILITNVISGYFHIFDKIIVEAVNYTFVSYLGYKVKKSGFKTSIRNFSILIFIVFLYLIIKKDIDLQILKYPPDFIYII</sequence>
<dbReference type="EMBL" id="PYOU01000013">
    <property type="protein sequence ID" value="PSX07378.1"/>
    <property type="molecule type" value="Genomic_DNA"/>
</dbReference>
<organism evidence="3 4">
    <name type="scientific">Photobacterium angustum</name>
    <dbReference type="NCBI Taxonomy" id="661"/>
    <lineage>
        <taxon>Bacteria</taxon>
        <taxon>Pseudomonadati</taxon>
        <taxon>Pseudomonadota</taxon>
        <taxon>Gammaproteobacteria</taxon>
        <taxon>Vibrionales</taxon>
        <taxon>Vibrionaceae</taxon>
        <taxon>Photobacterium</taxon>
    </lineage>
</organism>
<reference evidence="3 4" key="1">
    <citation type="submission" date="2018-01" db="EMBL/GenBank/DDBJ databases">
        <title>Whole genome sequencing of Histamine producing bacteria.</title>
        <authorList>
            <person name="Butler K."/>
        </authorList>
    </citation>
    <scope>NUCLEOTIDE SEQUENCE [LARGE SCALE GENOMIC DNA]</scope>
    <source>
        <strain evidence="3 4">A6-1</strain>
    </source>
</reference>
<dbReference type="Proteomes" id="UP000240989">
    <property type="component" value="Unassembled WGS sequence"/>
</dbReference>
<keyword evidence="1" id="KW-0812">Transmembrane</keyword>
<feature type="transmembrane region" description="Helical" evidence="1">
    <location>
        <begin position="99"/>
        <end position="122"/>
    </location>
</feature>
<keyword evidence="4" id="KW-1185">Reference proteome</keyword>
<proteinExistence type="predicted"/>
<evidence type="ECO:0000313" key="3">
    <source>
        <dbReference type="EMBL" id="PSX07378.1"/>
    </source>
</evidence>
<gene>
    <name evidence="3" type="ORF">C0W27_15235</name>
</gene>
<evidence type="ECO:0000259" key="2">
    <source>
        <dbReference type="Pfam" id="PF01757"/>
    </source>
</evidence>
<dbReference type="InterPro" id="IPR002656">
    <property type="entry name" value="Acyl_transf_3_dom"/>
</dbReference>
<feature type="transmembrane region" description="Helical" evidence="1">
    <location>
        <begin position="182"/>
        <end position="199"/>
    </location>
</feature>
<feature type="transmembrane region" description="Helical" evidence="1">
    <location>
        <begin position="37"/>
        <end position="53"/>
    </location>
</feature>
<feature type="transmembrane region" description="Helical" evidence="1">
    <location>
        <begin position="65"/>
        <end position="87"/>
    </location>
</feature>
<keyword evidence="1" id="KW-0472">Membrane</keyword>
<comment type="caution">
    <text evidence="3">The sequence shown here is derived from an EMBL/GenBank/DDBJ whole genome shotgun (WGS) entry which is preliminary data.</text>
</comment>
<feature type="transmembrane region" description="Helical" evidence="1">
    <location>
        <begin position="134"/>
        <end position="153"/>
    </location>
</feature>
<name>A0ABX5H1A4_PHOAN</name>
<dbReference type="Pfam" id="PF01757">
    <property type="entry name" value="Acyl_transf_3"/>
    <property type="match status" value="1"/>
</dbReference>
<feature type="domain" description="Acyltransferase 3" evidence="2">
    <location>
        <begin position="6"/>
        <end position="197"/>
    </location>
</feature>
<dbReference type="RefSeq" id="WP_146154924.1">
    <property type="nucleotide sequence ID" value="NZ_PYOU01000013.1"/>
</dbReference>
<keyword evidence="1" id="KW-1133">Transmembrane helix</keyword>
<evidence type="ECO:0000313" key="4">
    <source>
        <dbReference type="Proteomes" id="UP000240989"/>
    </source>
</evidence>
<evidence type="ECO:0000256" key="1">
    <source>
        <dbReference type="SAM" id="Phobius"/>
    </source>
</evidence>
<accession>A0ABX5H1A4</accession>
<feature type="non-terminal residue" evidence="3">
    <location>
        <position position="218"/>
    </location>
</feature>
<protein>
    <recommendedName>
        <fullName evidence="2">Acyltransferase 3 domain-containing protein</fullName>
    </recommendedName>
</protein>